<reference evidence="2 3" key="1">
    <citation type="submission" date="2019-06" db="EMBL/GenBank/DDBJ databases">
        <authorList>
            <person name="Rodrigo-Torres L."/>
            <person name="Arahal R. D."/>
            <person name="Lucena T."/>
        </authorList>
    </citation>
    <scope>NUCLEOTIDE SEQUENCE [LARGE SCALE GENOMIC DNA]</scope>
    <source>
        <strain evidence="2 3">SB0023/3</strain>
    </source>
</reference>
<dbReference type="AlphaFoldDB" id="A0A509ECD6"/>
<evidence type="ECO:0000259" key="1">
    <source>
        <dbReference type="Pfam" id="PF13538"/>
    </source>
</evidence>
<evidence type="ECO:0000313" key="2">
    <source>
        <dbReference type="EMBL" id="VUD71838.1"/>
    </source>
</evidence>
<sequence>MTWSPQQEQALRAIADWHRDSADQVFYLAGYAGTGKTTIAKAAAADCKGSALFAAFTGKAALVLQSKGCVGASTIHSLIYKAFEEEERDPVTGAVVRVTWRYGLNPLSEVSAAGLVVIDECSMVGDRLGQDLVSYGTKILVLGDPAQLPPVRGEGFFTRVAPDFMLTEIHRQAADNPIIRMSMDVREGRRLSLGAHGDSRVIDLRDLGQRAVLAADQVLVGRNQTRRAVNAKIRRLKGLDPDGPEIGDRLVCLKNNKERALLNGGLWTVAEIERAGGDWLPMLIESCDVRGLSAEVKVHRAFFTGRVEDIPWDVRKQSDEFTYGYALTVHKAQGSQWDNVLLIDESSTFRQDRARHLYTGLTRAAERITVAA</sequence>
<dbReference type="Pfam" id="PF13538">
    <property type="entry name" value="UvrD_C_2"/>
    <property type="match status" value="1"/>
</dbReference>
<accession>A0A509ECD6</accession>
<dbReference type="RefSeq" id="WP_142583211.1">
    <property type="nucleotide sequence ID" value="NZ_CABFPH010000029.1"/>
</dbReference>
<keyword evidence="2" id="KW-0378">Hydrolase</keyword>
<dbReference type="InterPro" id="IPR050534">
    <property type="entry name" value="Coronavir_polyprotein_1ab"/>
</dbReference>
<feature type="domain" description="UvrD-like helicase C-terminal" evidence="1">
    <location>
        <begin position="323"/>
        <end position="368"/>
    </location>
</feature>
<dbReference type="CDD" id="cd18809">
    <property type="entry name" value="SF1_C_RecD"/>
    <property type="match status" value="1"/>
</dbReference>
<dbReference type="PANTHER" id="PTHR43788">
    <property type="entry name" value="DNA2/NAM7 HELICASE FAMILY MEMBER"/>
    <property type="match status" value="1"/>
</dbReference>
<keyword evidence="2" id="KW-0347">Helicase</keyword>
<dbReference type="GO" id="GO:0003678">
    <property type="term" value="F:DNA helicase activity"/>
    <property type="evidence" value="ECO:0007669"/>
    <property type="project" value="UniProtKB-EC"/>
</dbReference>
<dbReference type="OrthoDB" id="9803432at2"/>
<dbReference type="Gene3D" id="3.40.50.300">
    <property type="entry name" value="P-loop containing nucleotide triphosphate hydrolases"/>
    <property type="match status" value="2"/>
</dbReference>
<dbReference type="EC" id="3.6.4.12" evidence="2"/>
<dbReference type="EMBL" id="CABFPH010000029">
    <property type="protein sequence ID" value="VUD71838.1"/>
    <property type="molecule type" value="Genomic_DNA"/>
</dbReference>
<name>A0A509ECD6_9HYPH</name>
<organism evidence="2 3">
    <name type="scientific">Methylobacterium symbioticum</name>
    <dbReference type="NCBI Taxonomy" id="2584084"/>
    <lineage>
        <taxon>Bacteria</taxon>
        <taxon>Pseudomonadati</taxon>
        <taxon>Pseudomonadota</taxon>
        <taxon>Alphaproteobacteria</taxon>
        <taxon>Hyphomicrobiales</taxon>
        <taxon>Methylobacteriaceae</taxon>
        <taxon>Methylobacterium</taxon>
    </lineage>
</organism>
<gene>
    <name evidence="2" type="primary">recD2_1</name>
    <name evidence="2" type="ORF">MET9862_02426</name>
</gene>
<keyword evidence="2" id="KW-0067">ATP-binding</keyword>
<keyword evidence="2" id="KW-0547">Nucleotide-binding</keyword>
<dbReference type="InterPro" id="IPR027417">
    <property type="entry name" value="P-loop_NTPase"/>
</dbReference>
<dbReference type="GO" id="GO:0016787">
    <property type="term" value="F:hydrolase activity"/>
    <property type="evidence" value="ECO:0007669"/>
    <property type="project" value="UniProtKB-KW"/>
</dbReference>
<keyword evidence="3" id="KW-1185">Reference proteome</keyword>
<dbReference type="InterPro" id="IPR027785">
    <property type="entry name" value="UvrD-like_helicase_C"/>
</dbReference>
<proteinExistence type="predicted"/>
<dbReference type="Proteomes" id="UP000410984">
    <property type="component" value="Unassembled WGS sequence"/>
</dbReference>
<protein>
    <submittedName>
        <fullName evidence="2">ATP-dependent RecD-like DNA helicase</fullName>
        <ecNumber evidence="2">3.6.4.12</ecNumber>
    </submittedName>
</protein>
<dbReference type="SUPFAM" id="SSF52540">
    <property type="entry name" value="P-loop containing nucleoside triphosphate hydrolases"/>
    <property type="match status" value="1"/>
</dbReference>
<evidence type="ECO:0000313" key="3">
    <source>
        <dbReference type="Proteomes" id="UP000410984"/>
    </source>
</evidence>
<dbReference type="Pfam" id="PF13604">
    <property type="entry name" value="AAA_30"/>
    <property type="match status" value="1"/>
</dbReference>